<keyword evidence="2" id="KW-1185">Reference proteome</keyword>
<organism evidence="1 2">
    <name type="scientific">Algoriphagus confluentis</name>
    <dbReference type="NCBI Taxonomy" id="1697556"/>
    <lineage>
        <taxon>Bacteria</taxon>
        <taxon>Pseudomonadati</taxon>
        <taxon>Bacteroidota</taxon>
        <taxon>Cytophagia</taxon>
        <taxon>Cytophagales</taxon>
        <taxon>Cyclobacteriaceae</taxon>
        <taxon>Algoriphagus</taxon>
    </lineage>
</organism>
<dbReference type="RefSeq" id="WP_338223707.1">
    <property type="nucleotide sequence ID" value="NZ_BTPD01000004.1"/>
</dbReference>
<dbReference type="EMBL" id="BTPD01000004">
    <property type="protein sequence ID" value="GMQ28972.1"/>
    <property type="molecule type" value="Genomic_DNA"/>
</dbReference>
<name>A0ABQ6PQ99_9BACT</name>
<reference evidence="1 2" key="1">
    <citation type="submission" date="2023-08" db="EMBL/GenBank/DDBJ databases">
        <title>Draft genome sequence of Algoriphagus confluentis.</title>
        <authorList>
            <person name="Takatani N."/>
            <person name="Hosokawa M."/>
            <person name="Sawabe T."/>
        </authorList>
    </citation>
    <scope>NUCLEOTIDE SEQUENCE [LARGE SCALE GENOMIC DNA]</scope>
    <source>
        <strain evidence="1 2">NBRC 111222</strain>
    </source>
</reference>
<sequence>MKNEKQIRRFLFSLSLIFLIGSCNQIEPELVISELSQELSPNQKSINEKDLIHLSAIFASILDNADVLDEFYGYSRLEGNEGELEFSLRRVFETENDLISRKKSSIVSVFKNQDKSSRTQSRPYDSDFFIDFINQNDLEVLAPYLARNFSLEEIDELTISWWTQEMEDEGYRKDPNWKGETPAFKVKLGENRSLASILEGLENQTLDVFMVSDEYAMKNPTIVFGAFRQGLYERSFEKKGINSENLSLTNVVPFNEEITCDEVLSTDVVRYHMPSFRILDNTKGWPSGNFITFWVAYGAYNLNASGVPSLGFNVNRLVHEKKINRGDFGWKTDFLAQPILTHWHDSNISIQLIIAYQRNNHVLTQTVTSVSVNPTTGVTTNSQQTVSQGDTMSFGSQTWYRCAEINGGHKIDNGLGHYGGNAIWQLTGRDGRAQFTLEPRLTRL</sequence>
<dbReference type="PROSITE" id="PS51257">
    <property type="entry name" value="PROKAR_LIPOPROTEIN"/>
    <property type="match status" value="1"/>
</dbReference>
<dbReference type="Proteomes" id="UP001338309">
    <property type="component" value="Unassembled WGS sequence"/>
</dbReference>
<protein>
    <submittedName>
        <fullName evidence="1">Uncharacterized protein</fullName>
    </submittedName>
</protein>
<proteinExistence type="predicted"/>
<accession>A0ABQ6PQ99</accession>
<evidence type="ECO:0000313" key="1">
    <source>
        <dbReference type="EMBL" id="GMQ28972.1"/>
    </source>
</evidence>
<gene>
    <name evidence="1" type="ORF">Aconfl_16150</name>
</gene>
<comment type="caution">
    <text evidence="1">The sequence shown here is derived from an EMBL/GenBank/DDBJ whole genome shotgun (WGS) entry which is preliminary data.</text>
</comment>
<evidence type="ECO:0000313" key="2">
    <source>
        <dbReference type="Proteomes" id="UP001338309"/>
    </source>
</evidence>